<dbReference type="PROSITE" id="PS00111">
    <property type="entry name" value="PGLYCERATE_KINASE"/>
    <property type="match status" value="1"/>
</dbReference>
<evidence type="ECO:0000256" key="16">
    <source>
        <dbReference type="RuleBase" id="RU000532"/>
    </source>
</evidence>
<evidence type="ECO:0000256" key="3">
    <source>
        <dbReference type="ARBA" id="ARBA00008982"/>
    </source>
</evidence>
<dbReference type="GO" id="GO:0005829">
    <property type="term" value="C:cytosol"/>
    <property type="evidence" value="ECO:0007669"/>
    <property type="project" value="TreeGrafter"/>
</dbReference>
<keyword evidence="9 13" id="KW-0547">Nucleotide-binding</keyword>
<evidence type="ECO:0000256" key="10">
    <source>
        <dbReference type="ARBA" id="ARBA00022777"/>
    </source>
</evidence>
<evidence type="ECO:0000256" key="1">
    <source>
        <dbReference type="ARBA" id="ARBA00000642"/>
    </source>
</evidence>
<evidence type="ECO:0000313" key="18">
    <source>
        <dbReference type="Proteomes" id="UP000276223"/>
    </source>
</evidence>
<name>A0A3N1UR56_9BACT</name>
<dbReference type="GO" id="GO:0006096">
    <property type="term" value="P:glycolytic process"/>
    <property type="evidence" value="ECO:0007669"/>
    <property type="project" value="UniProtKB-UniRule"/>
</dbReference>
<feature type="binding site" evidence="13 14">
    <location>
        <begin position="59"/>
        <end position="62"/>
    </location>
    <ligand>
        <name>substrate</name>
    </ligand>
</feature>
<keyword evidence="12 13" id="KW-0324">Glycolysis</keyword>
<comment type="caution">
    <text evidence="13">Lacks conserved residue(s) required for the propagation of feature annotation.</text>
</comment>
<feature type="binding site" evidence="13">
    <location>
        <position position="36"/>
    </location>
    <ligand>
        <name>substrate</name>
    </ligand>
</feature>
<feature type="binding site" evidence="14">
    <location>
        <position position="118"/>
    </location>
    <ligand>
        <name>(2R)-3-phosphoglycerate</name>
        <dbReference type="ChEBI" id="CHEBI:58272"/>
    </ligand>
</feature>
<evidence type="ECO:0000256" key="4">
    <source>
        <dbReference type="ARBA" id="ARBA00011245"/>
    </source>
</evidence>
<feature type="binding site" evidence="14">
    <location>
        <position position="151"/>
    </location>
    <ligand>
        <name>(2R)-3-phosphoglycerate</name>
        <dbReference type="ChEBI" id="CHEBI:58272"/>
    </ligand>
</feature>
<feature type="binding site" evidence="13 15">
    <location>
        <position position="324"/>
    </location>
    <ligand>
        <name>ATP</name>
        <dbReference type="ChEBI" id="CHEBI:30616"/>
    </ligand>
</feature>
<dbReference type="GO" id="GO:0006094">
    <property type="term" value="P:gluconeogenesis"/>
    <property type="evidence" value="ECO:0007669"/>
    <property type="project" value="TreeGrafter"/>
</dbReference>
<comment type="similarity">
    <text evidence="3 13 16">Belongs to the phosphoglycerate kinase family.</text>
</comment>
<dbReference type="EMBL" id="RJVA01000013">
    <property type="protein sequence ID" value="ROQ91027.1"/>
    <property type="molecule type" value="Genomic_DNA"/>
</dbReference>
<evidence type="ECO:0000313" key="17">
    <source>
        <dbReference type="EMBL" id="ROQ91027.1"/>
    </source>
</evidence>
<feature type="binding site" evidence="13">
    <location>
        <position position="118"/>
    </location>
    <ligand>
        <name>substrate</name>
    </ligand>
</feature>
<keyword evidence="7 13" id="KW-0963">Cytoplasm</keyword>
<dbReference type="PIRSF" id="PIRSF000724">
    <property type="entry name" value="Pgk"/>
    <property type="match status" value="1"/>
</dbReference>
<evidence type="ECO:0000256" key="7">
    <source>
        <dbReference type="ARBA" id="ARBA00022490"/>
    </source>
</evidence>
<dbReference type="PRINTS" id="PR00477">
    <property type="entry name" value="PHGLYCKINASE"/>
</dbReference>
<evidence type="ECO:0000256" key="14">
    <source>
        <dbReference type="PIRSR" id="PIRSR000724-1"/>
    </source>
</evidence>
<feature type="binding site" evidence="13 15">
    <location>
        <begin position="350"/>
        <end position="353"/>
    </location>
    <ligand>
        <name>ATP</name>
        <dbReference type="ChEBI" id="CHEBI:30616"/>
    </ligand>
</feature>
<dbReference type="GO" id="GO:0004618">
    <property type="term" value="F:phosphoglycerate kinase activity"/>
    <property type="evidence" value="ECO:0007669"/>
    <property type="project" value="UniProtKB-UniRule"/>
</dbReference>
<dbReference type="Pfam" id="PF00162">
    <property type="entry name" value="PGK"/>
    <property type="match status" value="1"/>
</dbReference>
<dbReference type="InterPro" id="IPR036043">
    <property type="entry name" value="Phosphoglycerate_kinase_sf"/>
</dbReference>
<feature type="binding site" evidence="13 14">
    <location>
        <begin position="19"/>
        <end position="21"/>
    </location>
    <ligand>
        <name>substrate</name>
    </ligand>
</feature>
<dbReference type="FunFam" id="3.40.50.1260:FF:000031">
    <property type="entry name" value="Phosphoglycerate kinase 1"/>
    <property type="match status" value="1"/>
</dbReference>
<keyword evidence="10 13" id="KW-0418">Kinase</keyword>
<organism evidence="17 18">
    <name type="scientific">Desulfosoma caldarium</name>
    <dbReference type="NCBI Taxonomy" id="610254"/>
    <lineage>
        <taxon>Bacteria</taxon>
        <taxon>Pseudomonadati</taxon>
        <taxon>Thermodesulfobacteriota</taxon>
        <taxon>Syntrophobacteria</taxon>
        <taxon>Syntrophobacterales</taxon>
        <taxon>Syntrophobacteraceae</taxon>
        <taxon>Desulfosoma</taxon>
    </lineage>
</organism>
<dbReference type="Gene3D" id="3.40.50.1260">
    <property type="entry name" value="Phosphoglycerate kinase, N-terminal domain"/>
    <property type="match status" value="2"/>
</dbReference>
<dbReference type="PANTHER" id="PTHR11406">
    <property type="entry name" value="PHOSPHOGLYCERATE KINASE"/>
    <property type="match status" value="1"/>
</dbReference>
<dbReference type="OrthoDB" id="9808460at2"/>
<evidence type="ECO:0000256" key="12">
    <source>
        <dbReference type="ARBA" id="ARBA00023152"/>
    </source>
</evidence>
<dbReference type="GO" id="GO:0005524">
    <property type="term" value="F:ATP binding"/>
    <property type="evidence" value="ECO:0007669"/>
    <property type="project" value="UniProtKB-KW"/>
</dbReference>
<proteinExistence type="inferred from homology"/>
<dbReference type="InterPro" id="IPR001576">
    <property type="entry name" value="Phosphoglycerate_kinase"/>
</dbReference>
<dbReference type="RefSeq" id="WP_123290751.1">
    <property type="nucleotide sequence ID" value="NZ_RJVA01000013.1"/>
</dbReference>
<dbReference type="InterPro" id="IPR015824">
    <property type="entry name" value="Phosphoglycerate_kinase_N"/>
</dbReference>
<keyword evidence="11 13" id="KW-0067">ATP-binding</keyword>
<evidence type="ECO:0000256" key="5">
    <source>
        <dbReference type="ARBA" id="ARBA00013061"/>
    </source>
</evidence>
<dbReference type="AlphaFoldDB" id="A0A3N1UR56"/>
<evidence type="ECO:0000256" key="2">
    <source>
        <dbReference type="ARBA" id="ARBA00004838"/>
    </source>
</evidence>
<feature type="binding site" evidence="14">
    <location>
        <position position="36"/>
    </location>
    <ligand>
        <name>(2R)-3-phosphoglycerate</name>
        <dbReference type="ChEBI" id="CHEBI:58272"/>
    </ligand>
</feature>
<evidence type="ECO:0000256" key="6">
    <source>
        <dbReference type="ARBA" id="ARBA00016471"/>
    </source>
</evidence>
<gene>
    <name evidence="13" type="primary">pgk</name>
    <name evidence="17" type="ORF">EDC27_2303</name>
</gene>
<comment type="subcellular location">
    <subcellularLocation>
        <location evidence="13">Cytoplasm</location>
    </subcellularLocation>
</comment>
<dbReference type="SUPFAM" id="SSF53748">
    <property type="entry name" value="Phosphoglycerate kinase"/>
    <property type="match status" value="1"/>
</dbReference>
<reference evidence="17 18" key="1">
    <citation type="submission" date="2018-11" db="EMBL/GenBank/DDBJ databases">
        <title>Genomic Encyclopedia of Type Strains, Phase IV (KMG-IV): sequencing the most valuable type-strain genomes for metagenomic binning, comparative biology and taxonomic classification.</title>
        <authorList>
            <person name="Goeker M."/>
        </authorList>
    </citation>
    <scope>NUCLEOTIDE SEQUENCE [LARGE SCALE GENOMIC DNA]</scope>
    <source>
        <strain evidence="17 18">DSM 22027</strain>
    </source>
</reference>
<evidence type="ECO:0000256" key="8">
    <source>
        <dbReference type="ARBA" id="ARBA00022679"/>
    </source>
</evidence>
<keyword evidence="18" id="KW-1185">Reference proteome</keyword>
<feature type="binding site" evidence="13 15">
    <location>
        <position position="202"/>
    </location>
    <ligand>
        <name>ATP</name>
        <dbReference type="ChEBI" id="CHEBI:30616"/>
    </ligand>
</feature>
<evidence type="ECO:0000256" key="13">
    <source>
        <dbReference type="HAMAP-Rule" id="MF_00145"/>
    </source>
</evidence>
<dbReference type="PANTHER" id="PTHR11406:SF23">
    <property type="entry name" value="PHOSPHOGLYCERATE KINASE 1, CHLOROPLASTIC-RELATED"/>
    <property type="match status" value="1"/>
</dbReference>
<keyword evidence="8 13" id="KW-0808">Transferase</keyword>
<dbReference type="UniPathway" id="UPA00109">
    <property type="reaction ID" value="UER00185"/>
</dbReference>
<comment type="catalytic activity">
    <reaction evidence="1 13 16">
        <text>(2R)-3-phosphoglycerate + ATP = (2R)-3-phospho-glyceroyl phosphate + ADP</text>
        <dbReference type="Rhea" id="RHEA:14801"/>
        <dbReference type="ChEBI" id="CHEBI:30616"/>
        <dbReference type="ChEBI" id="CHEBI:57604"/>
        <dbReference type="ChEBI" id="CHEBI:58272"/>
        <dbReference type="ChEBI" id="CHEBI:456216"/>
        <dbReference type="EC" id="2.7.2.3"/>
    </reaction>
</comment>
<evidence type="ECO:0000256" key="15">
    <source>
        <dbReference type="PIRSR" id="PIRSR000724-2"/>
    </source>
</evidence>
<dbReference type="HAMAP" id="MF_00145">
    <property type="entry name" value="Phosphoglyc_kinase"/>
    <property type="match status" value="1"/>
</dbReference>
<comment type="pathway">
    <text evidence="2 13">Carbohydrate degradation; glycolysis; pyruvate from D-glyceraldehyde 3-phosphate: step 2/5.</text>
</comment>
<protein>
    <recommendedName>
        <fullName evidence="6 13">Phosphoglycerate kinase</fullName>
        <ecNumber evidence="5 13">2.7.2.3</ecNumber>
    </recommendedName>
</protein>
<comment type="subunit">
    <text evidence="4 13">Monomer.</text>
</comment>
<sequence length="398" mass="41772">MKTLDLVDVSGKRVFLRVDFNVPLDKKDGRVADDARIQAILPTLKKVIDGGGKAVLASHLGRPKGKVVSEMSLAPVARHLAVLLGRDVPLAPDCIGPEVRAMVAGLPAGGVLLLENLRFHPEEEKNDPGFSKELASLADVYVNDAFAVSHRAHASVHGITKHVAVCAAGYQLAKELEYFKKSVENPERPLAVVIGGAKVSTKIGVLENLIPRVDHLVIGGAMANTFLKAQGYGVGKSMVEDDFLGKANELLGLAKKRGVRVLLPVDVVVAPALESGAQATTVDVTAVPENVGIYDVGEKTLKAIQEALQECATIVWNGPLGAFETPPFEKSTFALAAYLGSCKALTVIGGGDSASAVKRAGAADKVNYVSTGGGAFLEMMEGKILPGIEALEACMGKE</sequence>
<dbReference type="EC" id="2.7.2.3" evidence="5 13"/>
<dbReference type="GO" id="GO:0043531">
    <property type="term" value="F:ADP binding"/>
    <property type="evidence" value="ECO:0007669"/>
    <property type="project" value="TreeGrafter"/>
</dbReference>
<feature type="binding site" evidence="13">
    <location>
        <position position="151"/>
    </location>
    <ligand>
        <name>substrate</name>
    </ligand>
</feature>
<comment type="caution">
    <text evidence="17">The sequence shown here is derived from an EMBL/GenBank/DDBJ whole genome shotgun (WGS) entry which is preliminary data.</text>
</comment>
<dbReference type="FunFam" id="3.40.50.1260:FF:000006">
    <property type="entry name" value="Phosphoglycerate kinase"/>
    <property type="match status" value="1"/>
</dbReference>
<evidence type="ECO:0000256" key="11">
    <source>
        <dbReference type="ARBA" id="ARBA00022840"/>
    </source>
</evidence>
<dbReference type="InterPro" id="IPR015911">
    <property type="entry name" value="Phosphoglycerate_kinase_CS"/>
</dbReference>
<evidence type="ECO:0000256" key="9">
    <source>
        <dbReference type="ARBA" id="ARBA00022741"/>
    </source>
</evidence>
<dbReference type="Proteomes" id="UP000276223">
    <property type="component" value="Unassembled WGS sequence"/>
</dbReference>
<accession>A0A3N1UR56</accession>